<keyword evidence="2 5" id="KW-0812">Transmembrane</keyword>
<keyword evidence="7" id="KW-1185">Reference proteome</keyword>
<sequence length="182" mass="19397">MTKVQQSAEVHTIDLRGIAGAILALAVAAILAGVLGFATSGWLIQDRSNSETTQHGLWETCNCDTIKIKDRQDWFQAVQALTTIGLGFGAIALLGAGFYVCIHGCCTKGGMLITVLIGSICSAIFSVVGLIIFAVKKNELKRGGSHEDNPSLSWSFAFIAIGAGFFVIVAVLSSIQFYRARR</sequence>
<evidence type="ECO:0000256" key="5">
    <source>
        <dbReference type="SAM" id="Phobius"/>
    </source>
</evidence>
<dbReference type="EMBL" id="CAJFCJ010000024">
    <property type="protein sequence ID" value="CAD5125006.1"/>
    <property type="molecule type" value="Genomic_DNA"/>
</dbReference>
<evidence type="ECO:0000256" key="3">
    <source>
        <dbReference type="ARBA" id="ARBA00022989"/>
    </source>
</evidence>
<evidence type="ECO:0000313" key="7">
    <source>
        <dbReference type="Proteomes" id="UP000549394"/>
    </source>
</evidence>
<comment type="caution">
    <text evidence="6">The sequence shown here is derived from an EMBL/GenBank/DDBJ whole genome shotgun (WGS) entry which is preliminary data.</text>
</comment>
<proteinExistence type="predicted"/>
<dbReference type="PANTHER" id="PTHR10671:SF108">
    <property type="entry name" value="CLAUDIN FAMILY PROTEIN-RELATED"/>
    <property type="match status" value="1"/>
</dbReference>
<dbReference type="InterPro" id="IPR004031">
    <property type="entry name" value="PMP22/EMP/MP20/Claudin"/>
</dbReference>
<gene>
    <name evidence="6" type="ORF">DGYR_LOCUS12462</name>
</gene>
<keyword evidence="3 5" id="KW-1133">Transmembrane helix</keyword>
<evidence type="ECO:0000256" key="4">
    <source>
        <dbReference type="ARBA" id="ARBA00023136"/>
    </source>
</evidence>
<dbReference type="InterPro" id="IPR050579">
    <property type="entry name" value="PMP-22/EMP/MP20-like"/>
</dbReference>
<evidence type="ECO:0000256" key="2">
    <source>
        <dbReference type="ARBA" id="ARBA00022692"/>
    </source>
</evidence>
<dbReference type="PANTHER" id="PTHR10671">
    <property type="entry name" value="EPITHELIAL MEMBRANE PROTEIN-RELATED"/>
    <property type="match status" value="1"/>
</dbReference>
<dbReference type="AlphaFoldDB" id="A0A7I8WA81"/>
<feature type="transmembrane region" description="Helical" evidence="5">
    <location>
        <begin position="154"/>
        <end position="178"/>
    </location>
</feature>
<keyword evidence="4 5" id="KW-0472">Membrane</keyword>
<protein>
    <submittedName>
        <fullName evidence="6">DgyrCDS13246</fullName>
    </submittedName>
</protein>
<evidence type="ECO:0000313" key="6">
    <source>
        <dbReference type="EMBL" id="CAD5125006.1"/>
    </source>
</evidence>
<evidence type="ECO:0000256" key="1">
    <source>
        <dbReference type="ARBA" id="ARBA00004141"/>
    </source>
</evidence>
<dbReference type="Pfam" id="PF00822">
    <property type="entry name" value="PMP22_Claudin"/>
    <property type="match status" value="1"/>
</dbReference>
<feature type="transmembrane region" description="Helical" evidence="5">
    <location>
        <begin position="21"/>
        <end position="44"/>
    </location>
</feature>
<feature type="transmembrane region" description="Helical" evidence="5">
    <location>
        <begin position="112"/>
        <end position="134"/>
    </location>
</feature>
<dbReference type="Proteomes" id="UP000549394">
    <property type="component" value="Unassembled WGS sequence"/>
</dbReference>
<accession>A0A7I8WA81</accession>
<feature type="transmembrane region" description="Helical" evidence="5">
    <location>
        <begin position="77"/>
        <end position="100"/>
    </location>
</feature>
<dbReference type="GO" id="GO:0005886">
    <property type="term" value="C:plasma membrane"/>
    <property type="evidence" value="ECO:0007669"/>
    <property type="project" value="TreeGrafter"/>
</dbReference>
<organism evidence="6 7">
    <name type="scientific">Dimorphilus gyrociliatus</name>
    <dbReference type="NCBI Taxonomy" id="2664684"/>
    <lineage>
        <taxon>Eukaryota</taxon>
        <taxon>Metazoa</taxon>
        <taxon>Spiralia</taxon>
        <taxon>Lophotrochozoa</taxon>
        <taxon>Annelida</taxon>
        <taxon>Polychaeta</taxon>
        <taxon>Polychaeta incertae sedis</taxon>
        <taxon>Dinophilidae</taxon>
        <taxon>Dimorphilus</taxon>
    </lineage>
</organism>
<reference evidence="6 7" key="1">
    <citation type="submission" date="2020-08" db="EMBL/GenBank/DDBJ databases">
        <authorList>
            <person name="Hejnol A."/>
        </authorList>
    </citation>
    <scope>NUCLEOTIDE SEQUENCE [LARGE SCALE GENOMIC DNA]</scope>
</reference>
<dbReference type="Gene3D" id="1.20.140.150">
    <property type="match status" value="1"/>
</dbReference>
<comment type="subcellular location">
    <subcellularLocation>
        <location evidence="1">Membrane</location>
        <topology evidence="1">Multi-pass membrane protein</topology>
    </subcellularLocation>
</comment>
<name>A0A7I8WA81_9ANNE</name>